<dbReference type="GO" id="GO:0140359">
    <property type="term" value="F:ABC-type transporter activity"/>
    <property type="evidence" value="ECO:0007669"/>
    <property type="project" value="InterPro"/>
</dbReference>
<feature type="transmembrane region" description="Helical" evidence="5">
    <location>
        <begin position="192"/>
        <end position="214"/>
    </location>
</feature>
<feature type="transmembrane region" description="Helical" evidence="5">
    <location>
        <begin position="307"/>
        <end position="326"/>
    </location>
</feature>
<evidence type="ECO:0000256" key="3">
    <source>
        <dbReference type="ARBA" id="ARBA00022989"/>
    </source>
</evidence>
<comment type="subcellular location">
    <subcellularLocation>
        <location evidence="1">Membrane</location>
        <topology evidence="1">Multi-pass membrane protein</topology>
    </subcellularLocation>
</comment>
<feature type="transmembrane region" description="Helical" evidence="5">
    <location>
        <begin position="226"/>
        <end position="245"/>
    </location>
</feature>
<keyword evidence="8" id="KW-1185">Reference proteome</keyword>
<proteinExistence type="predicted"/>
<dbReference type="RefSeq" id="WP_071060643.1">
    <property type="nucleotide sequence ID" value="NZ_MKIE01000001.1"/>
</dbReference>
<evidence type="ECO:0000256" key="4">
    <source>
        <dbReference type="ARBA" id="ARBA00023136"/>
    </source>
</evidence>
<keyword evidence="2 5" id="KW-0812">Transmembrane</keyword>
<evidence type="ECO:0000256" key="1">
    <source>
        <dbReference type="ARBA" id="ARBA00004141"/>
    </source>
</evidence>
<dbReference type="EMBL" id="MKIE01000001">
    <property type="protein sequence ID" value="OHW63274.1"/>
    <property type="molecule type" value="Genomic_DNA"/>
</dbReference>
<feature type="domain" description="ABC-2 type transporter transmembrane" evidence="6">
    <location>
        <begin position="24"/>
        <end position="325"/>
    </location>
</feature>
<gene>
    <name evidence="7" type="ORF">EUAN_01380</name>
</gene>
<protein>
    <submittedName>
        <fullName evidence="7">ABC-2 family transporter protein</fullName>
    </submittedName>
</protein>
<reference evidence="7 8" key="1">
    <citation type="submission" date="2016-09" db="EMBL/GenBank/DDBJ databases">
        <title>Genome sequence of Eubacterium angustum.</title>
        <authorList>
            <person name="Poehlein A."/>
            <person name="Daniel R."/>
        </authorList>
    </citation>
    <scope>NUCLEOTIDE SEQUENCE [LARGE SCALE GENOMIC DNA]</scope>
    <source>
        <strain evidence="7 8">DSM 1989</strain>
    </source>
</reference>
<organism evidence="7 8">
    <name type="scientific">Andreesenia angusta</name>
    <dbReference type="NCBI Taxonomy" id="39480"/>
    <lineage>
        <taxon>Bacteria</taxon>
        <taxon>Bacillati</taxon>
        <taxon>Bacillota</taxon>
        <taxon>Tissierellia</taxon>
        <taxon>Tissierellales</taxon>
        <taxon>Gottschalkiaceae</taxon>
        <taxon>Andreesenia</taxon>
    </lineage>
</organism>
<feature type="transmembrane region" description="Helical" evidence="5">
    <location>
        <begin position="150"/>
        <end position="171"/>
    </location>
</feature>
<dbReference type="AlphaFoldDB" id="A0A1S1V9T4"/>
<dbReference type="GO" id="GO:0016020">
    <property type="term" value="C:membrane"/>
    <property type="evidence" value="ECO:0007669"/>
    <property type="project" value="UniProtKB-SubCell"/>
</dbReference>
<evidence type="ECO:0000313" key="8">
    <source>
        <dbReference type="Proteomes" id="UP000180254"/>
    </source>
</evidence>
<dbReference type="STRING" id="39480.EUAN_01380"/>
<evidence type="ECO:0000313" key="7">
    <source>
        <dbReference type="EMBL" id="OHW63274.1"/>
    </source>
</evidence>
<evidence type="ECO:0000259" key="6">
    <source>
        <dbReference type="Pfam" id="PF12698"/>
    </source>
</evidence>
<name>A0A1S1V9T4_9FIRM</name>
<sequence length="334" mass="36815">MISKVLTVFSRDLKVSLRNFVALYIIVFPVVLGVAVNLFVPGVNESTVSLAMIKGENVRQIQYLKDYAEIEILGSAEDVEARVLERDDILGILPEGEKSYYILSQGDEPEYMLEFAKMLQVFYENKVTAEDSRAEIVELGRTVPPMKKTLVSGAIMLYSVMGGMLIALNIVEEKADNTISAINVTPLSRLGYIAGKSLMGVLFPLVGTAIMLVITGFRDINFGQALTMVLVSSMVSVLVGFIEGVNNDDVINAAGNMKLLFLPLAGSIAAIELLSDRWQKFFYWSPFYWTYKGNELVLSKSGSWDEILLYAGIVLAISAVVFAVLAPRIRRGLE</sequence>
<keyword evidence="3 5" id="KW-1133">Transmembrane helix</keyword>
<comment type="caution">
    <text evidence="7">The sequence shown here is derived from an EMBL/GenBank/DDBJ whole genome shotgun (WGS) entry which is preliminary data.</text>
</comment>
<dbReference type="InterPro" id="IPR013525">
    <property type="entry name" value="ABC2_TM"/>
</dbReference>
<feature type="transmembrane region" description="Helical" evidence="5">
    <location>
        <begin position="21"/>
        <end position="40"/>
    </location>
</feature>
<feature type="transmembrane region" description="Helical" evidence="5">
    <location>
        <begin position="257"/>
        <end position="275"/>
    </location>
</feature>
<keyword evidence="4 5" id="KW-0472">Membrane</keyword>
<dbReference type="OrthoDB" id="2162283at2"/>
<evidence type="ECO:0000256" key="5">
    <source>
        <dbReference type="SAM" id="Phobius"/>
    </source>
</evidence>
<accession>A0A1S1V9T4</accession>
<dbReference type="Pfam" id="PF12698">
    <property type="entry name" value="ABC2_membrane_3"/>
    <property type="match status" value="1"/>
</dbReference>
<dbReference type="Proteomes" id="UP000180254">
    <property type="component" value="Unassembled WGS sequence"/>
</dbReference>
<evidence type="ECO:0000256" key="2">
    <source>
        <dbReference type="ARBA" id="ARBA00022692"/>
    </source>
</evidence>